<dbReference type="Pfam" id="PF04138">
    <property type="entry name" value="GtrA_DPMS_TM"/>
    <property type="match status" value="1"/>
</dbReference>
<dbReference type="InterPro" id="IPR007267">
    <property type="entry name" value="GtrA_DPMS_TM"/>
</dbReference>
<evidence type="ECO:0000256" key="1">
    <source>
        <dbReference type="ARBA" id="ARBA00004141"/>
    </source>
</evidence>
<dbReference type="EMBL" id="JASAOF010000008">
    <property type="protein sequence ID" value="MDI2030013.1"/>
    <property type="molecule type" value="Genomic_DNA"/>
</dbReference>
<evidence type="ECO:0000256" key="3">
    <source>
        <dbReference type="ARBA" id="ARBA00022692"/>
    </source>
</evidence>
<comment type="subcellular location">
    <subcellularLocation>
        <location evidence="1">Membrane</location>
        <topology evidence="1">Multi-pass membrane protein</topology>
    </subcellularLocation>
</comment>
<feature type="transmembrane region" description="Helical" evidence="6">
    <location>
        <begin position="69"/>
        <end position="90"/>
    </location>
</feature>
<gene>
    <name evidence="8" type="ORF">QFW96_15390</name>
</gene>
<evidence type="ECO:0000313" key="8">
    <source>
        <dbReference type="EMBL" id="MDI2030013.1"/>
    </source>
</evidence>
<keyword evidence="9" id="KW-1185">Reference proteome</keyword>
<name>A0ABT6PPX9_9PSEU</name>
<keyword evidence="3 6" id="KW-0812">Transmembrane</keyword>
<feature type="domain" description="GtrA/DPMS transmembrane" evidence="7">
    <location>
        <begin position="10"/>
        <end position="119"/>
    </location>
</feature>
<dbReference type="PANTHER" id="PTHR38459:SF1">
    <property type="entry name" value="PROPHAGE BACTOPRENOL-LINKED GLUCOSE TRANSLOCASE HOMOLOG"/>
    <property type="match status" value="1"/>
</dbReference>
<feature type="transmembrane region" description="Helical" evidence="6">
    <location>
        <begin position="12"/>
        <end position="29"/>
    </location>
</feature>
<evidence type="ECO:0000313" key="9">
    <source>
        <dbReference type="Proteomes" id="UP001237595"/>
    </source>
</evidence>
<evidence type="ECO:0000259" key="7">
    <source>
        <dbReference type="Pfam" id="PF04138"/>
    </source>
</evidence>
<dbReference type="Proteomes" id="UP001237595">
    <property type="component" value="Unassembled WGS sequence"/>
</dbReference>
<comment type="caution">
    <text evidence="8">The sequence shown here is derived from an EMBL/GenBank/DDBJ whole genome shotgun (WGS) entry which is preliminary data.</text>
</comment>
<dbReference type="InterPro" id="IPR051401">
    <property type="entry name" value="GtrA_CellWall_Glycosyl"/>
</dbReference>
<feature type="transmembrane region" description="Helical" evidence="6">
    <location>
        <begin position="35"/>
        <end position="57"/>
    </location>
</feature>
<sequence length="139" mass="15603">MTSLLGKIARYGVVGLINTLVYYAAYLLLRGAFPYLIAHLMAMVPAVIVSYFLNCRFTFRTRPSMRKFLLFPLTNITNFAGVTVFLYLLVEFFGMDQRTAPLLATVLAVPATFAVTQLVLTRTPSRPERVLEGDSFSHN</sequence>
<comment type="similarity">
    <text evidence="2">Belongs to the GtrA family.</text>
</comment>
<proteinExistence type="inferred from homology"/>
<keyword evidence="4 6" id="KW-1133">Transmembrane helix</keyword>
<evidence type="ECO:0000256" key="2">
    <source>
        <dbReference type="ARBA" id="ARBA00009399"/>
    </source>
</evidence>
<evidence type="ECO:0000256" key="6">
    <source>
        <dbReference type="SAM" id="Phobius"/>
    </source>
</evidence>
<keyword evidence="5 6" id="KW-0472">Membrane</keyword>
<accession>A0ABT6PPX9</accession>
<protein>
    <submittedName>
        <fullName evidence="8">GtrA family protein</fullName>
    </submittedName>
</protein>
<feature type="transmembrane region" description="Helical" evidence="6">
    <location>
        <begin position="102"/>
        <end position="120"/>
    </location>
</feature>
<dbReference type="PANTHER" id="PTHR38459">
    <property type="entry name" value="PROPHAGE BACTOPRENOL-LINKED GLUCOSE TRANSLOCASE HOMOLOG"/>
    <property type="match status" value="1"/>
</dbReference>
<reference evidence="8 9" key="1">
    <citation type="submission" date="2023-04" db="EMBL/GenBank/DDBJ databases">
        <title>Draft genome sequence of Saccharopolyspora sp. TS4A08 isolated from sweet potato rhizospheric soil.</title>
        <authorList>
            <person name="Suksaard P."/>
            <person name="Duangmal K."/>
        </authorList>
    </citation>
    <scope>NUCLEOTIDE SEQUENCE [LARGE SCALE GENOMIC DNA]</scope>
    <source>
        <strain evidence="8 9">TS4A08</strain>
    </source>
</reference>
<evidence type="ECO:0000256" key="5">
    <source>
        <dbReference type="ARBA" id="ARBA00023136"/>
    </source>
</evidence>
<evidence type="ECO:0000256" key="4">
    <source>
        <dbReference type="ARBA" id="ARBA00022989"/>
    </source>
</evidence>
<organism evidence="8 9">
    <name type="scientific">Saccharopolyspora ipomoeae</name>
    <dbReference type="NCBI Taxonomy" id="3042027"/>
    <lineage>
        <taxon>Bacteria</taxon>
        <taxon>Bacillati</taxon>
        <taxon>Actinomycetota</taxon>
        <taxon>Actinomycetes</taxon>
        <taxon>Pseudonocardiales</taxon>
        <taxon>Pseudonocardiaceae</taxon>
        <taxon>Saccharopolyspora</taxon>
    </lineage>
</organism>
<dbReference type="RefSeq" id="WP_281456329.1">
    <property type="nucleotide sequence ID" value="NZ_JASAOF010000008.1"/>
</dbReference>